<feature type="compositionally biased region" description="Basic and acidic residues" evidence="3">
    <location>
        <begin position="23"/>
        <end position="32"/>
    </location>
</feature>
<feature type="compositionally biased region" description="Low complexity" evidence="3">
    <location>
        <begin position="54"/>
        <end position="79"/>
    </location>
</feature>
<evidence type="ECO:0000313" key="4">
    <source>
        <dbReference type="EMBL" id="MCH92028.1"/>
    </source>
</evidence>
<protein>
    <recommendedName>
        <fullName evidence="1">Rhodopsin</fullName>
    </recommendedName>
</protein>
<comment type="subcellular location">
    <subcellularLocation>
        <location evidence="2">Cell projection</location>
        <location evidence="2">Rhabdomere membrane</location>
        <topology evidence="2">Multi-pass membrane protein</topology>
    </subcellularLocation>
</comment>
<dbReference type="Pfam" id="PF02162">
    <property type="entry name" value="XYPPX"/>
    <property type="match status" value="2"/>
</dbReference>
<keyword evidence="5" id="KW-1185">Reference proteome</keyword>
<sequence>GYPPQQGYPPSGYPPQQGYPPAGKDKHDESSDKGMFSNLAHGIAGAATHGGGYPPQHGYPPQQGGYPPSGYPPQQGYPPSGYPPQQGPTLLGISRTLISDIRADGLIIWRHNPLA</sequence>
<evidence type="ECO:0000313" key="5">
    <source>
        <dbReference type="Proteomes" id="UP000265520"/>
    </source>
</evidence>
<dbReference type="PANTHER" id="PTHR31248:SF2">
    <property type="entry name" value="DOMAIN PROTEIN, PUTATIVE (AFU_ORTHOLOGUE AFUA_5G04290)-RELATED"/>
    <property type="match status" value="1"/>
</dbReference>
<evidence type="ECO:0000256" key="2">
    <source>
        <dbReference type="ARBA" id="ARBA00043946"/>
    </source>
</evidence>
<reference evidence="4 5" key="1">
    <citation type="journal article" date="2018" name="Front. Plant Sci.">
        <title>Red Clover (Trifolium pratense) and Zigzag Clover (T. medium) - A Picture of Genomic Similarities and Differences.</title>
        <authorList>
            <person name="Dluhosova J."/>
            <person name="Istvanek J."/>
            <person name="Nedelnik J."/>
            <person name="Repkova J."/>
        </authorList>
    </citation>
    <scope>NUCLEOTIDE SEQUENCE [LARGE SCALE GENOMIC DNA]</scope>
    <source>
        <strain evidence="5">cv. 10/8</strain>
        <tissue evidence="4">Leaf</tissue>
    </source>
</reference>
<organism evidence="4 5">
    <name type="scientific">Trifolium medium</name>
    <dbReference type="NCBI Taxonomy" id="97028"/>
    <lineage>
        <taxon>Eukaryota</taxon>
        <taxon>Viridiplantae</taxon>
        <taxon>Streptophyta</taxon>
        <taxon>Embryophyta</taxon>
        <taxon>Tracheophyta</taxon>
        <taxon>Spermatophyta</taxon>
        <taxon>Magnoliopsida</taxon>
        <taxon>eudicotyledons</taxon>
        <taxon>Gunneridae</taxon>
        <taxon>Pentapetalae</taxon>
        <taxon>rosids</taxon>
        <taxon>fabids</taxon>
        <taxon>Fabales</taxon>
        <taxon>Fabaceae</taxon>
        <taxon>Papilionoideae</taxon>
        <taxon>50 kb inversion clade</taxon>
        <taxon>NPAAA clade</taxon>
        <taxon>Hologalegina</taxon>
        <taxon>IRL clade</taxon>
        <taxon>Trifolieae</taxon>
        <taxon>Trifolium</taxon>
    </lineage>
</organism>
<dbReference type="Proteomes" id="UP000265520">
    <property type="component" value="Unassembled WGS sequence"/>
</dbReference>
<accession>A0A392MZ99</accession>
<proteinExistence type="predicted"/>
<dbReference type="InterPro" id="IPR006031">
    <property type="entry name" value="XYPPX"/>
</dbReference>
<dbReference type="AlphaFoldDB" id="A0A392MZ99"/>
<name>A0A392MZ99_9FABA</name>
<evidence type="ECO:0000256" key="1">
    <source>
        <dbReference type="ARBA" id="ARBA00013487"/>
    </source>
</evidence>
<comment type="caution">
    <text evidence="4">The sequence shown here is derived from an EMBL/GenBank/DDBJ whole genome shotgun (WGS) entry which is preliminary data.</text>
</comment>
<dbReference type="PANTHER" id="PTHR31248">
    <property type="entry name" value="DOMAIN PROTEIN, PUTATIVE (AFU_ORTHOLOGUE AFUA_5G04290)-RELATED"/>
    <property type="match status" value="1"/>
</dbReference>
<feature type="non-terminal residue" evidence="4">
    <location>
        <position position="1"/>
    </location>
</feature>
<dbReference type="EMBL" id="LXQA010021698">
    <property type="protein sequence ID" value="MCH92028.1"/>
    <property type="molecule type" value="Genomic_DNA"/>
</dbReference>
<feature type="region of interest" description="Disordered" evidence="3">
    <location>
        <begin position="1"/>
        <end position="90"/>
    </location>
</feature>
<feature type="compositionally biased region" description="Pro residues" evidence="3">
    <location>
        <begin position="1"/>
        <end position="13"/>
    </location>
</feature>
<evidence type="ECO:0000256" key="3">
    <source>
        <dbReference type="SAM" id="MobiDB-lite"/>
    </source>
</evidence>